<gene>
    <name evidence="1" type="ORF">OGATHE_001900</name>
</gene>
<dbReference type="SUPFAM" id="SSF69118">
    <property type="entry name" value="AhpD-like"/>
    <property type="match status" value="1"/>
</dbReference>
<protein>
    <submittedName>
        <fullName evidence="1">Uncharacterized protein</fullName>
    </submittedName>
</protein>
<dbReference type="RefSeq" id="XP_018210615.1">
    <property type="nucleotide sequence ID" value="XM_018355596.1"/>
</dbReference>
<keyword evidence="2" id="KW-1185">Reference proteome</keyword>
<dbReference type="Proteomes" id="UP000788993">
    <property type="component" value="Unassembled WGS sequence"/>
</dbReference>
<dbReference type="PANTHER" id="PTHR28180:SF2">
    <property type="entry name" value="PEROXISOMAL PROTEIN 2"/>
    <property type="match status" value="1"/>
</dbReference>
<name>A0A1B7SGQ1_9ASCO</name>
<evidence type="ECO:0000313" key="1">
    <source>
        <dbReference type="EMBL" id="KAH3673920.1"/>
    </source>
</evidence>
<dbReference type="EMBL" id="JAEUBD010000526">
    <property type="protein sequence ID" value="KAH3673920.1"/>
    <property type="molecule type" value="Genomic_DNA"/>
</dbReference>
<dbReference type="PANTHER" id="PTHR28180">
    <property type="entry name" value="CONSERVED MITOCHONDRIAL PROTEIN-RELATED"/>
    <property type="match status" value="1"/>
</dbReference>
<dbReference type="InterPro" id="IPR052999">
    <property type="entry name" value="PTS1_Protein"/>
</dbReference>
<proteinExistence type="predicted"/>
<sequence length="255" mass="28770">MILTPQRLIRLSNAPRLGNMWYLIATVTLTVCNQPQEIPTLYHYALHVNNGLGKPSEELYHRVVQTIESVSADINSCPYEIKSGMKLSDKFRESILKTAALSGLPKAINSLMILRETTPKPLRATGDVKRQSIESFADYEAEQDRGIKFWKTIYSKISGRVINQMSSSYPDLWTYTIQHVYSPLLSFSDVLTPQETSMIVISCLIPQDVNPQLKGHLKGALNLGLDLETVRECRELAIEISKWCGMVWKADVAKL</sequence>
<dbReference type="InterPro" id="IPR029032">
    <property type="entry name" value="AhpD-like"/>
</dbReference>
<dbReference type="Gene3D" id="1.20.1290.10">
    <property type="entry name" value="AhpD-like"/>
    <property type="match status" value="1"/>
</dbReference>
<organism evidence="1 2">
    <name type="scientific">Ogataea polymorpha</name>
    <dbReference type="NCBI Taxonomy" id="460523"/>
    <lineage>
        <taxon>Eukaryota</taxon>
        <taxon>Fungi</taxon>
        <taxon>Dikarya</taxon>
        <taxon>Ascomycota</taxon>
        <taxon>Saccharomycotina</taxon>
        <taxon>Pichiomycetes</taxon>
        <taxon>Pichiales</taxon>
        <taxon>Pichiaceae</taxon>
        <taxon>Ogataea</taxon>
    </lineage>
</organism>
<evidence type="ECO:0000313" key="2">
    <source>
        <dbReference type="Proteomes" id="UP000788993"/>
    </source>
</evidence>
<reference evidence="1" key="2">
    <citation type="submission" date="2021-01" db="EMBL/GenBank/DDBJ databases">
        <authorList>
            <person name="Schikora-Tamarit M.A."/>
        </authorList>
    </citation>
    <scope>NUCLEOTIDE SEQUENCE</scope>
    <source>
        <strain evidence="1">NCAIM Y.01608</strain>
    </source>
</reference>
<dbReference type="AlphaFoldDB" id="A0A1B7SGQ1"/>
<accession>A0A1B7SGQ1</accession>
<dbReference type="OrthoDB" id="5537330at2759"/>
<reference evidence="1" key="1">
    <citation type="journal article" date="2021" name="Open Biol.">
        <title>Shared evolutionary footprints suggest mitochondrial oxidative damage underlies multiple complex I losses in fungi.</title>
        <authorList>
            <person name="Schikora-Tamarit M.A."/>
            <person name="Marcet-Houben M."/>
            <person name="Nosek J."/>
            <person name="Gabaldon T."/>
        </authorList>
    </citation>
    <scope>NUCLEOTIDE SEQUENCE</scope>
    <source>
        <strain evidence="1">NCAIM Y.01608</strain>
    </source>
</reference>
<dbReference type="GO" id="GO:0005777">
    <property type="term" value="C:peroxisome"/>
    <property type="evidence" value="ECO:0007669"/>
    <property type="project" value="EnsemblFungi"/>
</dbReference>
<comment type="caution">
    <text evidence="1">The sequence shown here is derived from an EMBL/GenBank/DDBJ whole genome shotgun (WGS) entry which is preliminary data.</text>
</comment>